<evidence type="ECO:0000256" key="6">
    <source>
        <dbReference type="PROSITE-ProRule" id="PRU01384"/>
    </source>
</evidence>
<dbReference type="EMBL" id="JBBMFL010000008">
    <property type="protein sequence ID" value="MEQ2544943.1"/>
    <property type="molecule type" value="Genomic_DNA"/>
</dbReference>
<keyword evidence="4 6" id="KW-0238">DNA-binding</keyword>
<feature type="compositionally biased region" description="Basic and acidic residues" evidence="7">
    <location>
        <begin position="1"/>
        <end position="13"/>
    </location>
</feature>
<keyword evidence="10" id="KW-1185">Reference proteome</keyword>
<accession>A0ABV1GY98</accession>
<gene>
    <name evidence="9" type="ORF">WMO46_08290</name>
</gene>
<dbReference type="InterPro" id="IPR002205">
    <property type="entry name" value="Topo_IIA_dom_A"/>
</dbReference>
<dbReference type="PANTHER" id="PTHR43493">
    <property type="entry name" value="DNA GYRASE/TOPOISOMERASE SUBUNIT A"/>
    <property type="match status" value="1"/>
</dbReference>
<dbReference type="RefSeq" id="WP_349094179.1">
    <property type="nucleotide sequence ID" value="NZ_JBBMFL010000008.1"/>
</dbReference>
<dbReference type="SMART" id="SM00434">
    <property type="entry name" value="TOP4c"/>
    <property type="match status" value="1"/>
</dbReference>
<feature type="compositionally biased region" description="Acidic residues" evidence="7">
    <location>
        <begin position="864"/>
        <end position="877"/>
    </location>
</feature>
<evidence type="ECO:0000256" key="3">
    <source>
        <dbReference type="ARBA" id="ARBA00023029"/>
    </source>
</evidence>
<evidence type="ECO:0000256" key="5">
    <source>
        <dbReference type="ARBA" id="ARBA00023235"/>
    </source>
</evidence>
<dbReference type="Gene3D" id="1.10.268.10">
    <property type="entry name" value="Topoisomerase, domain 3"/>
    <property type="match status" value="1"/>
</dbReference>
<evidence type="ECO:0000259" key="8">
    <source>
        <dbReference type="PROSITE" id="PS52040"/>
    </source>
</evidence>
<feature type="compositionally biased region" description="Low complexity" evidence="7">
    <location>
        <begin position="20"/>
        <end position="38"/>
    </location>
</feature>
<evidence type="ECO:0000256" key="7">
    <source>
        <dbReference type="SAM" id="MobiDB-lite"/>
    </source>
</evidence>
<dbReference type="PROSITE" id="PS52040">
    <property type="entry name" value="TOPO_IIA"/>
    <property type="match status" value="1"/>
</dbReference>
<dbReference type="Gene3D" id="3.30.1360.40">
    <property type="match status" value="1"/>
</dbReference>
<dbReference type="PANTHER" id="PTHR43493:SF5">
    <property type="entry name" value="DNA GYRASE SUBUNIT A, CHLOROPLASTIC_MITOCHONDRIAL"/>
    <property type="match status" value="1"/>
</dbReference>
<evidence type="ECO:0000256" key="1">
    <source>
        <dbReference type="ARBA" id="ARBA00000185"/>
    </source>
</evidence>
<reference evidence="9 10" key="1">
    <citation type="submission" date="2024-03" db="EMBL/GenBank/DDBJ databases">
        <title>Human intestinal bacterial collection.</title>
        <authorList>
            <person name="Pauvert C."/>
            <person name="Hitch T.C.A."/>
            <person name="Clavel T."/>
        </authorList>
    </citation>
    <scope>NUCLEOTIDE SEQUENCE [LARGE SCALE GENOMIC DNA]</scope>
    <source>
        <strain evidence="9 10">CLA-KB-H122</strain>
    </source>
</reference>
<dbReference type="NCBIfam" id="NF007209">
    <property type="entry name" value="PRK09631.1"/>
    <property type="match status" value="1"/>
</dbReference>
<evidence type="ECO:0000313" key="10">
    <source>
        <dbReference type="Proteomes" id="UP001460202"/>
    </source>
</evidence>
<sequence>MAEENDKTGRDEALNEDASTPETAVDAAEETPVAEAPAKAGKFDRLTQEEGGVRKLTGMYKNWFLDYASYVILERAVPHVEDGLKPVQRRILHAMKVVDDGRYNKVANLVGQTMQYHPHGDASIKDALVQLGQKDLLIDCQGNWGNILTGDEAAAGRYIEARLSKFALDVVFNKKTTEWMLSYDGRKEEPVTLPIKFPLLLAQGSDGIAVGLASKILPHNFVELINACIAYLEGREFQLYPDFPTGGMADVSRYNDGLRGGAVKVRAKISKIDKRTLAITEIPYTTTTESIKDSIIKANDKGKIKIRKVDDNTADKVEIVIQVAPDESSDKTIDALYAFTDCEVSISPNSCVIWDEKPHFLGVSEILRRSAEHTKSLLGLELKIKLGELNEAWHAASLERIFIENKLYQLIEGCKSREEAYTAVDKGLEPFKKRLRREVTLEDVQRLTELKFIRISRYDSDKADNEIKQIEEDIKATQYDLDHLTEYAIAYYERIRDKYGKGRERRTELREFDSIEATKVAVTNAKLYVDRAEGFFGIGKSMKDAELVCDCSDIDDVIVFTKDGRYVITKVSDKAFFDKNIYYIGVFKRNDDRTIYNVLYRDGKNGAIMMKRCAIKGITRDKEYDITKGTPKSEILYMSVNPNGEAEVLKVYFKPRPRLKKVIVDLDFSTLAIKGRQSQGNLFSRYGIHKIVLKERGTSTLGGQNIWFDEDVRRLNADGRGKLLGEFKGDDKLIVWTSKNQYYITGYDLMQHFPDDTVRVARYESDRVYSLCYYDRDQQYYYMKRFTAEMSDKTQDFLDADADFICVTDCAGAQLEITYKGAHASRPADLIDVDEFVGVKSHRAKGKRLTTYDVAALRMIESELPPEPEQTDEEGVDGDQLTDTSGDVSQDSVAEVKTAESAAPKANPAAKPAPEKASADRSPAGTIVGDVEFEIERAKGDADEVIDPEQLNLF</sequence>
<comment type="similarity">
    <text evidence="2">Belongs to the type II topoisomerase GyrA/ParC subunit family.</text>
</comment>
<feature type="domain" description="Topo IIA-type catalytic" evidence="8">
    <location>
        <begin position="77"/>
        <end position="527"/>
    </location>
</feature>
<keyword evidence="5 6" id="KW-0413">Isomerase</keyword>
<name>A0ABV1GY98_9BACT</name>
<protein>
    <submittedName>
        <fullName evidence="9">DNA gyrase/topoisomerase IV subunit A</fullName>
    </submittedName>
</protein>
<comment type="caution">
    <text evidence="9">The sequence shown here is derived from an EMBL/GenBank/DDBJ whole genome shotgun (WGS) entry which is preliminary data.</text>
</comment>
<organism evidence="9 10">
    <name type="scientific">Alistipes intestinihominis</name>
    <dbReference type="NCBI Taxonomy" id="3133172"/>
    <lineage>
        <taxon>Bacteria</taxon>
        <taxon>Pseudomonadati</taxon>
        <taxon>Bacteroidota</taxon>
        <taxon>Bacteroidia</taxon>
        <taxon>Bacteroidales</taxon>
        <taxon>Rikenellaceae</taxon>
        <taxon>Alistipes</taxon>
    </lineage>
</organism>
<dbReference type="Proteomes" id="UP001460202">
    <property type="component" value="Unassembled WGS sequence"/>
</dbReference>
<feature type="compositionally biased region" description="Low complexity" evidence="7">
    <location>
        <begin position="899"/>
        <end position="912"/>
    </location>
</feature>
<evidence type="ECO:0000256" key="2">
    <source>
        <dbReference type="ARBA" id="ARBA00008263"/>
    </source>
</evidence>
<evidence type="ECO:0000256" key="4">
    <source>
        <dbReference type="ARBA" id="ARBA00023125"/>
    </source>
</evidence>
<feature type="compositionally biased region" description="Polar residues" evidence="7">
    <location>
        <begin position="881"/>
        <end position="892"/>
    </location>
</feature>
<dbReference type="SUPFAM" id="SSF56719">
    <property type="entry name" value="Type II DNA topoisomerase"/>
    <property type="match status" value="1"/>
</dbReference>
<dbReference type="NCBIfam" id="NF009397">
    <property type="entry name" value="PRK12758.1"/>
    <property type="match status" value="1"/>
</dbReference>
<dbReference type="InterPro" id="IPR050220">
    <property type="entry name" value="Type_II_DNA_Topoisomerases"/>
</dbReference>
<dbReference type="InterPro" id="IPR013758">
    <property type="entry name" value="Topo_IIA_A/C_ab"/>
</dbReference>
<dbReference type="InterPro" id="IPR013760">
    <property type="entry name" value="Topo_IIA-like_dom_sf"/>
</dbReference>
<dbReference type="Pfam" id="PF00521">
    <property type="entry name" value="DNA_topoisoIV"/>
    <property type="match status" value="1"/>
</dbReference>
<keyword evidence="3 6" id="KW-0799">Topoisomerase</keyword>
<dbReference type="InterPro" id="IPR013757">
    <property type="entry name" value="Topo_IIA_A_a_sf"/>
</dbReference>
<feature type="active site" description="O-(5'-phospho-DNA)-tyrosine intermediate" evidence="6">
    <location>
        <position position="158"/>
    </location>
</feature>
<comment type="catalytic activity">
    <reaction evidence="1 6">
        <text>ATP-dependent breakage, passage and rejoining of double-stranded DNA.</text>
        <dbReference type="EC" id="5.6.2.2"/>
    </reaction>
</comment>
<evidence type="ECO:0000313" key="9">
    <source>
        <dbReference type="EMBL" id="MEQ2544943.1"/>
    </source>
</evidence>
<feature type="region of interest" description="Disordered" evidence="7">
    <location>
        <begin position="1"/>
        <end position="41"/>
    </location>
</feature>
<dbReference type="Gene3D" id="3.90.199.10">
    <property type="entry name" value="Topoisomerase II, domain 5"/>
    <property type="match status" value="1"/>
</dbReference>
<proteinExistence type="inferred from homology"/>
<feature type="region of interest" description="Disordered" evidence="7">
    <location>
        <begin position="862"/>
        <end position="928"/>
    </location>
</feature>